<accession>A0A815BU55</accession>
<evidence type="ECO:0000313" key="2">
    <source>
        <dbReference type="EMBL" id="CAF1274924.1"/>
    </source>
</evidence>
<organism evidence="2 4">
    <name type="scientific">Rotaria sordida</name>
    <dbReference type="NCBI Taxonomy" id="392033"/>
    <lineage>
        <taxon>Eukaryota</taxon>
        <taxon>Metazoa</taxon>
        <taxon>Spiralia</taxon>
        <taxon>Gnathifera</taxon>
        <taxon>Rotifera</taxon>
        <taxon>Eurotatoria</taxon>
        <taxon>Bdelloidea</taxon>
        <taxon>Philodinida</taxon>
        <taxon>Philodinidae</taxon>
        <taxon>Rotaria</taxon>
    </lineage>
</organism>
<dbReference type="EMBL" id="CAJNOL010005427">
    <property type="protein sequence ID" value="CAF1604959.1"/>
    <property type="molecule type" value="Genomic_DNA"/>
</dbReference>
<name>A0A815BU55_9BILA</name>
<comment type="caution">
    <text evidence="2">The sequence shown here is derived from an EMBL/GenBank/DDBJ whole genome shotgun (WGS) entry which is preliminary data.</text>
</comment>
<gene>
    <name evidence="3" type="ORF">JXQ802_LOCUS48742</name>
    <name evidence="2" type="ORF">PYM288_LOCUS28577</name>
</gene>
<proteinExistence type="predicted"/>
<keyword evidence="5" id="KW-1185">Reference proteome</keyword>
<dbReference type="AlphaFoldDB" id="A0A815BU55"/>
<sequence length="427" mass="50377">MATTNKNSCSQQQNETLQYFDKIRIDLPWNQKDKNKSIDKIEPMEVGNLSQKMSQLSTNTTEKDELLLKDIKAEIEKIPAYLTKRNKSFLEIMKQALSKTAITTNTQPLSTTKLGDTTDSIDKLRKIAILIYKIMVIQTYQVLWAAYFKSGMGQLVIPAKTQVSYSINVPIWPKELKAMLLSKNMDKTHENDTLLKLVNKHLDELDYQLKQYQNELNIKANNFQGYSLTIQKIIELYIEQNLHSLRMEIEYKVKLIHYDYHIQALKLEYFRHKPNEYQKELMKQVCQSNYEKETSEQEYHFLKQQIAYYNLPNQSFECSPIAHCPLINSIQNATIRQELFKQYKEVAEQSRAALFDVYLQSAEDQREEYKKKYETDEQKMNSSKDSLDEKERISSIMIHLINQRCNKISERIKCIYNFRSQSILMKS</sequence>
<feature type="coiled-coil region" evidence="1">
    <location>
        <begin position="195"/>
        <end position="222"/>
    </location>
</feature>
<feature type="coiled-coil region" evidence="1">
    <location>
        <begin position="359"/>
        <end position="386"/>
    </location>
</feature>
<keyword evidence="1" id="KW-0175">Coiled coil</keyword>
<evidence type="ECO:0000256" key="1">
    <source>
        <dbReference type="SAM" id="Coils"/>
    </source>
</evidence>
<evidence type="ECO:0000313" key="3">
    <source>
        <dbReference type="EMBL" id="CAF1604959.1"/>
    </source>
</evidence>
<evidence type="ECO:0000313" key="4">
    <source>
        <dbReference type="Proteomes" id="UP000663854"/>
    </source>
</evidence>
<dbReference type="EMBL" id="CAJNOH010002135">
    <property type="protein sequence ID" value="CAF1274924.1"/>
    <property type="molecule type" value="Genomic_DNA"/>
</dbReference>
<dbReference type="Proteomes" id="UP000663854">
    <property type="component" value="Unassembled WGS sequence"/>
</dbReference>
<protein>
    <submittedName>
        <fullName evidence="2">Uncharacterized protein</fullName>
    </submittedName>
</protein>
<dbReference type="Proteomes" id="UP000663870">
    <property type="component" value="Unassembled WGS sequence"/>
</dbReference>
<reference evidence="2" key="1">
    <citation type="submission" date="2021-02" db="EMBL/GenBank/DDBJ databases">
        <authorList>
            <person name="Nowell W R."/>
        </authorList>
    </citation>
    <scope>NUCLEOTIDE SEQUENCE</scope>
</reference>
<evidence type="ECO:0000313" key="5">
    <source>
        <dbReference type="Proteomes" id="UP000663870"/>
    </source>
</evidence>